<dbReference type="SUPFAM" id="SSF102405">
    <property type="entry name" value="MCP/YpsA-like"/>
    <property type="match status" value="2"/>
</dbReference>
<organism evidence="4 5">
    <name type="scientific">Haloferula sargassicola</name>
    <dbReference type="NCBI Taxonomy" id="490096"/>
    <lineage>
        <taxon>Bacteria</taxon>
        <taxon>Pseudomonadati</taxon>
        <taxon>Verrucomicrobiota</taxon>
        <taxon>Verrucomicrobiia</taxon>
        <taxon>Verrucomicrobiales</taxon>
        <taxon>Verrucomicrobiaceae</taxon>
        <taxon>Haloferula</taxon>
    </lineage>
</organism>
<accession>A0ABP9UQQ7</accession>
<evidence type="ECO:0000313" key="4">
    <source>
        <dbReference type="EMBL" id="GAA5483881.1"/>
    </source>
</evidence>
<evidence type="ECO:0000256" key="2">
    <source>
        <dbReference type="ARBA" id="ARBA00011985"/>
    </source>
</evidence>
<dbReference type="InterPro" id="IPR031100">
    <property type="entry name" value="LOG_fam"/>
</dbReference>
<dbReference type="Pfam" id="PF03641">
    <property type="entry name" value="Lysine_decarbox"/>
    <property type="match status" value="1"/>
</dbReference>
<dbReference type="NCBIfam" id="TIGR00730">
    <property type="entry name" value="Rossman fold protein, TIGR00730 family"/>
    <property type="match status" value="1"/>
</dbReference>
<dbReference type="EC" id="3.2.2.4" evidence="2"/>
<dbReference type="InterPro" id="IPR005269">
    <property type="entry name" value="LOG"/>
</dbReference>
<dbReference type="PANTHER" id="PTHR31223">
    <property type="entry name" value="LOG FAMILY PROTEIN YJL055W"/>
    <property type="match status" value="1"/>
</dbReference>
<reference evidence="4 5" key="1">
    <citation type="submission" date="2024-02" db="EMBL/GenBank/DDBJ databases">
        <title>Haloferula sargassicola NBRC 104335.</title>
        <authorList>
            <person name="Ichikawa N."/>
            <person name="Katano-Makiyama Y."/>
            <person name="Hidaka K."/>
        </authorList>
    </citation>
    <scope>NUCLEOTIDE SEQUENCE [LARGE SCALE GENOMIC DNA]</scope>
    <source>
        <strain evidence="4 5">NBRC 104335</strain>
    </source>
</reference>
<gene>
    <name evidence="4" type="ORF">Hsar01_03115</name>
</gene>
<evidence type="ECO:0000313" key="5">
    <source>
        <dbReference type="Proteomes" id="UP001476282"/>
    </source>
</evidence>
<evidence type="ECO:0000256" key="3">
    <source>
        <dbReference type="ARBA" id="ARBA00031983"/>
    </source>
</evidence>
<comment type="catalytic activity">
    <reaction evidence="1">
        <text>AMP + H2O = D-ribose 5-phosphate + adenine</text>
        <dbReference type="Rhea" id="RHEA:20129"/>
        <dbReference type="ChEBI" id="CHEBI:15377"/>
        <dbReference type="ChEBI" id="CHEBI:16708"/>
        <dbReference type="ChEBI" id="CHEBI:78346"/>
        <dbReference type="ChEBI" id="CHEBI:456215"/>
        <dbReference type="EC" id="3.2.2.4"/>
    </reaction>
</comment>
<protein>
    <recommendedName>
        <fullName evidence="3">AMP nucleosidase</fullName>
        <ecNumber evidence="2">3.2.2.4</ecNumber>
    </recommendedName>
    <alternativeName>
        <fullName evidence="3">AMP nucleosidase</fullName>
    </alternativeName>
</protein>
<keyword evidence="5" id="KW-1185">Reference proteome</keyword>
<comment type="caution">
    <text evidence="4">The sequence shown here is derived from an EMBL/GenBank/DDBJ whole genome shotgun (WGS) entry which is preliminary data.</text>
</comment>
<proteinExistence type="predicted"/>
<dbReference type="RefSeq" id="WP_353567986.1">
    <property type="nucleotide sequence ID" value="NZ_BAABRI010000018.1"/>
</dbReference>
<evidence type="ECO:0000256" key="1">
    <source>
        <dbReference type="ARBA" id="ARBA00000274"/>
    </source>
</evidence>
<dbReference type="Proteomes" id="UP001476282">
    <property type="component" value="Unassembled WGS sequence"/>
</dbReference>
<dbReference type="Gene3D" id="3.40.50.450">
    <property type="match status" value="2"/>
</dbReference>
<name>A0ABP9UQQ7_9BACT</name>
<sequence>MAKVRLSGTITGAHDPHRSTRAKLLYLLYDAGWDIYNSNGDQRITLSNIEKKITEADGFVFTPGASLEDMFKAVSVFVGYQTLDKHLRGKPTVILNSDGSWDPFYGVLGHLHKLGTIKQEFREFLLSADTPESVLTTLTGAWQTGVPDAGREKIEDSMMPQVVDEPPPSHLLGNVCVFCSATLEEESYLSDGESVGRAIARAGFGCISGAGKSGIMGAVVKGSVDAGGWTGGSNVPHIIELEGLPKGLSSFWLRPDIYTRMEVMIEHSNAFVIMPGGAGTFQELLALMIFRQQGNPLMQDKPVVIYNRQNRNGIGFWDPLIDLLDGVCQPGEFVVATEMEDILPAIQSRLPQVVSNAS</sequence>
<dbReference type="EMBL" id="BAABRI010000018">
    <property type="protein sequence ID" value="GAA5483881.1"/>
    <property type="molecule type" value="Genomic_DNA"/>
</dbReference>